<organism evidence="1 2">
    <name type="scientific">Desmonostoc muscorum LEGE 12446</name>
    <dbReference type="NCBI Taxonomy" id="1828758"/>
    <lineage>
        <taxon>Bacteria</taxon>
        <taxon>Bacillati</taxon>
        <taxon>Cyanobacteriota</taxon>
        <taxon>Cyanophyceae</taxon>
        <taxon>Nostocales</taxon>
        <taxon>Nostocaceae</taxon>
        <taxon>Desmonostoc</taxon>
    </lineage>
</organism>
<protein>
    <submittedName>
        <fullName evidence="1">Uncharacterized protein</fullName>
    </submittedName>
</protein>
<dbReference type="AlphaFoldDB" id="A0A8J6ZR42"/>
<dbReference type="RefSeq" id="WP_190882857.1">
    <property type="nucleotide sequence ID" value="NZ_JADEXS020000001.1"/>
</dbReference>
<sequence length="78" mass="8450">MESKNSNIRLEINNLIDDAVNNAVARRNLGEDSEDVLLSLSDEETTNVAGGLASASLVRFPIICGLIALPQIEKTSFY</sequence>
<dbReference type="EMBL" id="JADEXS010000434">
    <property type="protein sequence ID" value="MBE9025542.1"/>
    <property type="molecule type" value="Genomic_DNA"/>
</dbReference>
<accession>A0A8J6ZR42</accession>
<name>A0A8J6ZR42_DESMC</name>
<proteinExistence type="predicted"/>
<comment type="caution">
    <text evidence="1">The sequence shown here is derived from an EMBL/GenBank/DDBJ whole genome shotgun (WGS) entry which is preliminary data.</text>
</comment>
<evidence type="ECO:0000313" key="1">
    <source>
        <dbReference type="EMBL" id="MBE9025542.1"/>
    </source>
</evidence>
<evidence type="ECO:0000313" key="2">
    <source>
        <dbReference type="Proteomes" id="UP000622533"/>
    </source>
</evidence>
<dbReference type="Proteomes" id="UP000622533">
    <property type="component" value="Unassembled WGS sequence"/>
</dbReference>
<reference evidence="1" key="1">
    <citation type="submission" date="2020-10" db="EMBL/GenBank/DDBJ databases">
        <authorList>
            <person name="Castelo-Branco R."/>
            <person name="Eusebio N."/>
            <person name="Adriana R."/>
            <person name="Vieira A."/>
            <person name="Brugerolle De Fraissinette N."/>
            <person name="Rezende De Castro R."/>
            <person name="Schneider M.P."/>
            <person name="Vasconcelos V."/>
            <person name="Leao P.N."/>
        </authorList>
    </citation>
    <scope>NUCLEOTIDE SEQUENCE</scope>
    <source>
        <strain evidence="1">LEGE 12446</strain>
    </source>
</reference>
<keyword evidence="2" id="KW-1185">Reference proteome</keyword>
<gene>
    <name evidence="1" type="ORF">IQ276_24895</name>
</gene>